<feature type="domain" description="Electron transfer flavoprotein alpha subunit C-terminal" evidence="4">
    <location>
        <begin position="15"/>
        <end position="95"/>
    </location>
</feature>
<dbReference type="InterPro" id="IPR029035">
    <property type="entry name" value="DHS-like_NAD/FAD-binding_dom"/>
</dbReference>
<dbReference type="Gene3D" id="3.40.50.1220">
    <property type="entry name" value="TPP-binding domain"/>
    <property type="match status" value="1"/>
</dbReference>
<dbReference type="Pfam" id="PF00766">
    <property type="entry name" value="ETF_alpha"/>
    <property type="match status" value="1"/>
</dbReference>
<feature type="non-terminal residue" evidence="5">
    <location>
        <position position="1"/>
    </location>
</feature>
<comment type="caution">
    <text evidence="5">The sequence shown here is derived from an EMBL/GenBank/DDBJ whole genome shotgun (WGS) entry which is preliminary data.</text>
</comment>
<dbReference type="FunFam" id="3.40.50.1220:FF:000001">
    <property type="entry name" value="Electron transfer flavoprotein, alpha subunit"/>
    <property type="match status" value="1"/>
</dbReference>
<dbReference type="EMBL" id="BART01012878">
    <property type="protein sequence ID" value="GAG86464.1"/>
    <property type="molecule type" value="Genomic_DNA"/>
</dbReference>
<accession>X1AUB2</accession>
<dbReference type="InterPro" id="IPR014731">
    <property type="entry name" value="ETF_asu_C"/>
</dbReference>
<evidence type="ECO:0000256" key="2">
    <source>
        <dbReference type="ARBA" id="ARBA00022630"/>
    </source>
</evidence>
<dbReference type="AlphaFoldDB" id="X1AUB2"/>
<proteinExistence type="inferred from homology"/>
<evidence type="ECO:0000259" key="4">
    <source>
        <dbReference type="Pfam" id="PF00766"/>
    </source>
</evidence>
<dbReference type="PANTHER" id="PTHR43153">
    <property type="entry name" value="ELECTRON TRANSFER FLAVOPROTEIN ALPHA"/>
    <property type="match status" value="1"/>
</dbReference>
<organism evidence="5">
    <name type="scientific">marine sediment metagenome</name>
    <dbReference type="NCBI Taxonomy" id="412755"/>
    <lineage>
        <taxon>unclassified sequences</taxon>
        <taxon>metagenomes</taxon>
        <taxon>ecological metagenomes</taxon>
    </lineage>
</organism>
<name>X1AUB2_9ZZZZ</name>
<keyword evidence="3" id="KW-0274">FAD</keyword>
<dbReference type="GO" id="GO:0009055">
    <property type="term" value="F:electron transfer activity"/>
    <property type="evidence" value="ECO:0007669"/>
    <property type="project" value="InterPro"/>
</dbReference>
<sequence>GNRTQAVKEGTETDNLAQAETIVSAGRGLGGAKNLKIIEELAQVLGGAVGASRAAVDAGWIPYTHQVGQTGKTVRPKLYIACGIRGAIQHLVGIQSSKVIVAINKDPKAPIFDIADYGIVGDVLEVVPTLTREIKRMGAEERSPLVVSALEEAFFVC</sequence>
<dbReference type="GO" id="GO:0050660">
    <property type="term" value="F:flavin adenine dinucleotide binding"/>
    <property type="evidence" value="ECO:0007669"/>
    <property type="project" value="InterPro"/>
</dbReference>
<dbReference type="InterPro" id="IPR001308">
    <property type="entry name" value="ETF_a/FixB"/>
</dbReference>
<dbReference type="GO" id="GO:0033539">
    <property type="term" value="P:fatty acid beta-oxidation using acyl-CoA dehydrogenase"/>
    <property type="evidence" value="ECO:0007669"/>
    <property type="project" value="TreeGrafter"/>
</dbReference>
<gene>
    <name evidence="5" type="ORF">S01H4_26633</name>
</gene>
<protein>
    <recommendedName>
        <fullName evidence="4">Electron transfer flavoprotein alpha subunit C-terminal domain-containing protein</fullName>
    </recommendedName>
</protein>
<evidence type="ECO:0000313" key="5">
    <source>
        <dbReference type="EMBL" id="GAG86464.1"/>
    </source>
</evidence>
<keyword evidence="2" id="KW-0285">Flavoprotein</keyword>
<comment type="similarity">
    <text evidence="1">Belongs to the ETF alpha-subunit/FixB family.</text>
</comment>
<reference evidence="5" key="1">
    <citation type="journal article" date="2014" name="Front. Microbiol.">
        <title>High frequency of phylogenetically diverse reductive dehalogenase-homologous genes in deep subseafloor sedimentary metagenomes.</title>
        <authorList>
            <person name="Kawai M."/>
            <person name="Futagami T."/>
            <person name="Toyoda A."/>
            <person name="Takaki Y."/>
            <person name="Nishi S."/>
            <person name="Hori S."/>
            <person name="Arai W."/>
            <person name="Tsubouchi T."/>
            <person name="Morono Y."/>
            <person name="Uchiyama I."/>
            <person name="Ito T."/>
            <person name="Fujiyama A."/>
            <person name="Inagaki F."/>
            <person name="Takami H."/>
        </authorList>
    </citation>
    <scope>NUCLEOTIDE SEQUENCE</scope>
    <source>
        <strain evidence="5">Expedition CK06-06</strain>
    </source>
</reference>
<evidence type="ECO:0000256" key="3">
    <source>
        <dbReference type="ARBA" id="ARBA00022827"/>
    </source>
</evidence>
<evidence type="ECO:0000256" key="1">
    <source>
        <dbReference type="ARBA" id="ARBA00005817"/>
    </source>
</evidence>
<dbReference type="SUPFAM" id="SSF52467">
    <property type="entry name" value="DHS-like NAD/FAD-binding domain"/>
    <property type="match status" value="1"/>
</dbReference>
<dbReference type="PANTHER" id="PTHR43153:SF1">
    <property type="entry name" value="ELECTRON TRANSFER FLAVOPROTEIN SUBUNIT ALPHA, MITOCHONDRIAL"/>
    <property type="match status" value="1"/>
</dbReference>